<protein>
    <submittedName>
        <fullName evidence="3">Transport and Golgi organization protein 2</fullName>
    </submittedName>
</protein>
<feature type="region of interest" description="Disordered" evidence="1">
    <location>
        <begin position="285"/>
        <end position="371"/>
    </location>
</feature>
<dbReference type="Proteomes" id="UP001055115">
    <property type="component" value="Unassembled WGS sequence"/>
</dbReference>
<reference evidence="3 4" key="1">
    <citation type="submission" date="2022-03" db="EMBL/GenBank/DDBJ databases">
        <title>Genome data of Colletotrichum spp.</title>
        <authorList>
            <person name="Utami Y.D."/>
            <person name="Hiruma K."/>
        </authorList>
    </citation>
    <scope>NUCLEOTIDE SEQUENCE [LARGE SCALE GENOMIC DNA]</scope>
    <source>
        <strain evidence="3 4">MAFF 239500</strain>
    </source>
</reference>
<keyword evidence="4" id="KW-1185">Reference proteome</keyword>
<gene>
    <name evidence="3" type="ORF">ColSpa_11768</name>
</gene>
<feature type="transmembrane region" description="Helical" evidence="2">
    <location>
        <begin position="174"/>
        <end position="193"/>
    </location>
</feature>
<evidence type="ECO:0000256" key="1">
    <source>
        <dbReference type="SAM" id="MobiDB-lite"/>
    </source>
</evidence>
<keyword evidence="2" id="KW-0472">Membrane</keyword>
<sequence>MASNQPVGAAGPLPAMQELSPTTFLYDPPSAVPDPNSPKLIAIFSWMSAQDVHIAKYTSRYMALYPSASILLVKCPFVHTLSTRISKRQIKPAVPIIRTLADSTLASEARPQLLLHVFSNGGATNFAKFLEMYADADRADRLALPPHVTLYDSCPGGFHWMRSYRAISASMPRILAPLAHVFIGWFWLFHVPFGRVGFFGKMWAALRQKALLASERRRAYLYSKEDEMIHWSDVERHAKESKEVGFQVRAERFDGSQHVAHAKLNPSRYWSVVKELWDEDLKKIEPPAKPAQDPTPEPPKAAPEPEAPKVALEQPKITLEPEAPKAAPPMPALEPVKSTPEPEAPKAATAPPPEVKPPRPKKAPTPPPTIQ</sequence>
<dbReference type="PANTHER" id="PTHR12265">
    <property type="entry name" value="TRANSMEMBRANE PROTEIN 53"/>
    <property type="match status" value="1"/>
</dbReference>
<dbReference type="EMBL" id="BQXU01000050">
    <property type="protein sequence ID" value="GKT51587.1"/>
    <property type="molecule type" value="Genomic_DNA"/>
</dbReference>
<comment type="caution">
    <text evidence="3">The sequence shown here is derived from an EMBL/GenBank/DDBJ whole genome shotgun (WGS) entry which is preliminary data.</text>
</comment>
<organism evidence="3 4">
    <name type="scientific">Colletotrichum spaethianum</name>
    <dbReference type="NCBI Taxonomy" id="700344"/>
    <lineage>
        <taxon>Eukaryota</taxon>
        <taxon>Fungi</taxon>
        <taxon>Dikarya</taxon>
        <taxon>Ascomycota</taxon>
        <taxon>Pezizomycotina</taxon>
        <taxon>Sordariomycetes</taxon>
        <taxon>Hypocreomycetidae</taxon>
        <taxon>Glomerellales</taxon>
        <taxon>Glomerellaceae</taxon>
        <taxon>Colletotrichum</taxon>
        <taxon>Colletotrichum spaethianum species complex</taxon>
    </lineage>
</organism>
<dbReference type="GeneID" id="73332570"/>
<evidence type="ECO:0000256" key="2">
    <source>
        <dbReference type="SAM" id="Phobius"/>
    </source>
</evidence>
<evidence type="ECO:0000313" key="3">
    <source>
        <dbReference type="EMBL" id="GKT51587.1"/>
    </source>
</evidence>
<keyword evidence="2" id="KW-1133">Transmembrane helix</keyword>
<evidence type="ECO:0000313" key="4">
    <source>
        <dbReference type="Proteomes" id="UP001055115"/>
    </source>
</evidence>
<keyword evidence="2" id="KW-0812">Transmembrane</keyword>
<dbReference type="InterPro" id="IPR008547">
    <property type="entry name" value="DUF829_TMEM53"/>
</dbReference>
<dbReference type="PANTHER" id="PTHR12265:SF40">
    <property type="entry name" value="DUF829-DOMAIN-CONTAINING PROTEIN"/>
    <property type="match status" value="1"/>
</dbReference>
<proteinExistence type="predicted"/>
<name>A0AA37URX5_9PEZI</name>
<dbReference type="AlphaFoldDB" id="A0AA37URX5"/>
<feature type="compositionally biased region" description="Pro residues" evidence="1">
    <location>
        <begin position="287"/>
        <end position="302"/>
    </location>
</feature>
<accession>A0AA37URX5</accession>
<dbReference type="RefSeq" id="XP_049133937.1">
    <property type="nucleotide sequence ID" value="XM_049277980.1"/>
</dbReference>
<dbReference type="Pfam" id="PF05705">
    <property type="entry name" value="DUF829"/>
    <property type="match status" value="1"/>
</dbReference>